<gene>
    <name evidence="3" type="ORF">HF521_008887</name>
</gene>
<dbReference type="InterPro" id="IPR038269">
    <property type="entry name" value="SCAN_sf"/>
</dbReference>
<dbReference type="InterPro" id="IPR003309">
    <property type="entry name" value="SCAN_dom"/>
</dbReference>
<dbReference type="AlphaFoldDB" id="A0A8T0BT26"/>
<name>A0A8T0BT26_SILME</name>
<dbReference type="EMBL" id="JABFDY010000002">
    <property type="protein sequence ID" value="KAF7710015.1"/>
    <property type="molecule type" value="Genomic_DNA"/>
</dbReference>
<keyword evidence="4" id="KW-1185">Reference proteome</keyword>
<sequence length="216" mass="23978">MENLMRIANRWLQPERKTAGEIVEMVAIDKFISTLPPEERKAVGMRDAENPKELVEALECILDRQERRASRADTGVFPPKDEPMPSDPGAGPTPQFRKPWLAGCTMHAATQPRSPTLSVKLDGKITEALLDSRGTKRMGTIPVACVHGDVHEVPTVRVRVANGDGEWPLLIGLVPVPLLLGRDWPGFQRQQAIARRTTIRGGDRSLLHRSGKPIRH</sequence>
<dbReference type="SUPFAM" id="SSF47353">
    <property type="entry name" value="Retrovirus capsid dimerization domain-like"/>
    <property type="match status" value="1"/>
</dbReference>
<feature type="domain" description="SCAN box" evidence="2">
    <location>
        <begin position="1"/>
        <end position="59"/>
    </location>
</feature>
<protein>
    <recommendedName>
        <fullName evidence="2">SCAN box domain-containing protein</fullName>
    </recommendedName>
</protein>
<dbReference type="Proteomes" id="UP000606274">
    <property type="component" value="Unassembled WGS sequence"/>
</dbReference>
<accession>A0A8T0BT26</accession>
<organism evidence="3 4">
    <name type="scientific">Silurus meridionalis</name>
    <name type="common">Southern catfish</name>
    <name type="synonym">Silurus soldatovi meridionalis</name>
    <dbReference type="NCBI Taxonomy" id="175797"/>
    <lineage>
        <taxon>Eukaryota</taxon>
        <taxon>Metazoa</taxon>
        <taxon>Chordata</taxon>
        <taxon>Craniata</taxon>
        <taxon>Vertebrata</taxon>
        <taxon>Euteleostomi</taxon>
        <taxon>Actinopterygii</taxon>
        <taxon>Neopterygii</taxon>
        <taxon>Teleostei</taxon>
        <taxon>Ostariophysi</taxon>
        <taxon>Siluriformes</taxon>
        <taxon>Siluridae</taxon>
        <taxon>Silurus</taxon>
    </lineage>
</organism>
<proteinExistence type="predicted"/>
<evidence type="ECO:0000256" key="1">
    <source>
        <dbReference type="SAM" id="MobiDB-lite"/>
    </source>
</evidence>
<evidence type="ECO:0000313" key="4">
    <source>
        <dbReference type="Proteomes" id="UP000606274"/>
    </source>
</evidence>
<dbReference type="Pfam" id="PF02023">
    <property type="entry name" value="SCAN"/>
    <property type="match status" value="1"/>
</dbReference>
<reference evidence="3" key="1">
    <citation type="submission" date="2020-08" db="EMBL/GenBank/DDBJ databases">
        <title>Chromosome-level assembly of Southern catfish (Silurus meridionalis) provides insights into visual adaptation to the nocturnal and benthic lifestyles.</title>
        <authorList>
            <person name="Zhang Y."/>
            <person name="Wang D."/>
            <person name="Peng Z."/>
        </authorList>
    </citation>
    <scope>NUCLEOTIDE SEQUENCE</scope>
    <source>
        <strain evidence="3">SWU-2019-XX</strain>
        <tissue evidence="3">Muscle</tissue>
    </source>
</reference>
<evidence type="ECO:0000259" key="2">
    <source>
        <dbReference type="PROSITE" id="PS50804"/>
    </source>
</evidence>
<dbReference type="PROSITE" id="PS50804">
    <property type="entry name" value="SCAN_BOX"/>
    <property type="match status" value="1"/>
</dbReference>
<evidence type="ECO:0000313" key="3">
    <source>
        <dbReference type="EMBL" id="KAF7710015.1"/>
    </source>
</evidence>
<feature type="region of interest" description="Disordered" evidence="1">
    <location>
        <begin position="69"/>
        <end position="95"/>
    </location>
</feature>
<dbReference type="SUPFAM" id="SSF50630">
    <property type="entry name" value="Acid proteases"/>
    <property type="match status" value="1"/>
</dbReference>
<dbReference type="Gene3D" id="1.10.4020.10">
    <property type="entry name" value="DNA breaking-rejoining enzymes"/>
    <property type="match status" value="1"/>
</dbReference>
<dbReference type="InterPro" id="IPR021109">
    <property type="entry name" value="Peptidase_aspartic_dom_sf"/>
</dbReference>
<comment type="caution">
    <text evidence="3">The sequence shown here is derived from an EMBL/GenBank/DDBJ whole genome shotgun (WGS) entry which is preliminary data.</text>
</comment>